<reference evidence="17" key="1">
    <citation type="submission" date="2005-10" db="EMBL/GenBank/DDBJ databases">
        <authorList>
            <person name="Loftus B.J."/>
            <person name="Nene V.M."/>
            <person name="Hannick L.I."/>
            <person name="Bidwell S."/>
            <person name="Haas B."/>
            <person name="Amedeo P."/>
            <person name="Orvis J."/>
            <person name="Wortman J.R."/>
            <person name="White O.R."/>
            <person name="Salzberg S."/>
            <person name="Shumway M."/>
            <person name="Koo H."/>
            <person name="Zhao Y."/>
            <person name="Holmes M."/>
            <person name="Miller J."/>
            <person name="Schatz M."/>
            <person name="Pop M."/>
            <person name="Pai G."/>
            <person name="Utterback T."/>
            <person name="Rogers Y.-H."/>
            <person name="Kravitz S."/>
            <person name="Fraser C.M."/>
        </authorList>
    </citation>
    <scope>NUCLEOTIDE SEQUENCE</scope>
    <source>
        <strain evidence="17">Liverpool</strain>
    </source>
</reference>
<evidence type="ECO:0000313" key="17">
    <source>
        <dbReference type="EMBL" id="EAT41567.1"/>
    </source>
</evidence>
<keyword evidence="12 15" id="KW-0503">Monooxygenase</keyword>
<gene>
    <name evidence="17" type="primary">CYP9J16</name>
    <name evidence="17" type="ORF">AaeL_AAEL006815</name>
</gene>
<dbReference type="GO" id="GO:0004497">
    <property type="term" value="F:monooxygenase activity"/>
    <property type="evidence" value="ECO:0007669"/>
    <property type="project" value="UniProtKB-KW"/>
</dbReference>
<dbReference type="FunFam" id="1.10.630.10:FF:000042">
    <property type="entry name" value="Cytochrome P450"/>
    <property type="match status" value="1"/>
</dbReference>
<dbReference type="InterPro" id="IPR001128">
    <property type="entry name" value="Cyt_P450"/>
</dbReference>
<evidence type="ECO:0000313" key="18">
    <source>
        <dbReference type="Proteomes" id="UP000682892"/>
    </source>
</evidence>
<keyword evidence="16" id="KW-0812">Transmembrane</keyword>
<evidence type="ECO:0000256" key="9">
    <source>
        <dbReference type="ARBA" id="ARBA00022848"/>
    </source>
</evidence>
<accession>A0A1S4FEM9</accession>
<dbReference type="OMA" id="EHFTDHT"/>
<keyword evidence="9" id="KW-0492">Microsome</keyword>
<evidence type="ECO:0000256" key="4">
    <source>
        <dbReference type="ARBA" id="ARBA00004406"/>
    </source>
</evidence>
<protein>
    <submittedName>
        <fullName evidence="17">AAEL006815-PA</fullName>
    </submittedName>
</protein>
<evidence type="ECO:0000256" key="8">
    <source>
        <dbReference type="ARBA" id="ARBA00022824"/>
    </source>
</evidence>
<evidence type="ECO:0000256" key="14">
    <source>
        <dbReference type="PIRSR" id="PIRSR602401-1"/>
    </source>
</evidence>
<name>A0A1S4FEM9_AEDAE</name>
<comment type="function">
    <text evidence="2">May be involved in the metabolism of insect hormones and in the breakdown of synthetic insecticides.</text>
</comment>
<dbReference type="GeneID" id="5579927"/>
<dbReference type="GO" id="GO:0005789">
    <property type="term" value="C:endoplasmic reticulum membrane"/>
    <property type="evidence" value="ECO:0007669"/>
    <property type="project" value="UniProtKB-SubCell"/>
</dbReference>
<keyword evidence="7 14" id="KW-0479">Metal-binding</keyword>
<evidence type="ECO:0000256" key="16">
    <source>
        <dbReference type="SAM" id="Phobius"/>
    </source>
</evidence>
<dbReference type="OrthoDB" id="2789670at2759"/>
<dbReference type="SUPFAM" id="SSF48264">
    <property type="entry name" value="Cytochrome P450"/>
    <property type="match status" value="1"/>
</dbReference>
<keyword evidence="13 16" id="KW-0472">Membrane</keyword>
<dbReference type="InterPro" id="IPR050476">
    <property type="entry name" value="Insect_CytP450_Detox"/>
</dbReference>
<dbReference type="Pfam" id="PF00067">
    <property type="entry name" value="p450"/>
    <property type="match status" value="1"/>
</dbReference>
<dbReference type="Proteomes" id="UP000682892">
    <property type="component" value="Chromosome 3"/>
</dbReference>
<evidence type="ECO:0000256" key="5">
    <source>
        <dbReference type="ARBA" id="ARBA00010617"/>
    </source>
</evidence>
<evidence type="ECO:0000256" key="3">
    <source>
        <dbReference type="ARBA" id="ARBA00004174"/>
    </source>
</evidence>
<dbReference type="GO" id="GO:0020037">
    <property type="term" value="F:heme binding"/>
    <property type="evidence" value="ECO:0007669"/>
    <property type="project" value="InterPro"/>
</dbReference>
<evidence type="ECO:0000256" key="10">
    <source>
        <dbReference type="ARBA" id="ARBA00023002"/>
    </source>
</evidence>
<reference evidence="17" key="3">
    <citation type="submission" date="2012-09" db="EMBL/GenBank/DDBJ databases">
        <authorList>
            <consortium name="VectorBase"/>
        </authorList>
    </citation>
    <scope>NUCLEOTIDE SEQUENCE</scope>
    <source>
        <strain evidence="17">Liverpool</strain>
    </source>
</reference>
<dbReference type="PROSITE" id="PS00086">
    <property type="entry name" value="CYTOCHROME_P450"/>
    <property type="match status" value="1"/>
</dbReference>
<dbReference type="PANTHER" id="PTHR24292">
    <property type="entry name" value="CYTOCHROME P450"/>
    <property type="match status" value="1"/>
</dbReference>
<dbReference type="PRINTS" id="PR00385">
    <property type="entry name" value="P450"/>
</dbReference>
<feature type="transmembrane region" description="Helical" evidence="16">
    <location>
        <begin position="6"/>
        <end position="23"/>
    </location>
</feature>
<dbReference type="PANTHER" id="PTHR24292:SF54">
    <property type="entry name" value="CYP9F3-RELATED"/>
    <property type="match status" value="1"/>
</dbReference>
<evidence type="ECO:0000256" key="15">
    <source>
        <dbReference type="RuleBase" id="RU000461"/>
    </source>
</evidence>
<sequence length="538" mass="61666">MLEVNLFAAIAVGALILAVYHHISKRYQYFLSKPVPCMKPTFLVGNSGPMLTRKKDIASHIRTMYDTYPDAKMIGFYDLTKPVYLVRDPEVVKTMTVKDFEHFTDHTPTMTGTGEEVSEKSLFGNSLFALRGQKWRDMRSTLSPAFTGSKMRHMFELVVECGQSMAEFLISEAKAGKRLEFEMKDTFTRFGNDVIATVAFGIKVDSMRDRENEFYMKGKQLLNFQRFTLMIKFLLMRAMPALAEKLGADFVDAEAGKYFTGVIMENMKQRKAHGIVRNDMIHMLMEVRKGALKHEKGEQETKDAGFATVEESQVGKTTHSRIWKDNELVAQCFIFFLAGFDTLSTGLTFLTYELALNPEIQQRLYEEVMETESNLDGKPLTYEVLQQMKYMDMVISESLRKWPPGIVADRYCTKDYQFKDGPGSFLIEKGTSLWIPTIAIHNDPRYYPNPDKFDPERFSDENKSKINPAAYIPFGVGPRNCIGSRLALMEMKSVVYYLLREFSFEPTEKTQIPLKLTMSGFTLQGEKGVWLEFKPRSI</sequence>
<comment type="subcellular location">
    <subcellularLocation>
        <location evidence="4">Endoplasmic reticulum membrane</location>
        <topology evidence="4">Peripheral membrane protein</topology>
    </subcellularLocation>
    <subcellularLocation>
        <location evidence="3">Microsome membrane</location>
        <topology evidence="3">Peripheral membrane protein</topology>
    </subcellularLocation>
</comment>
<dbReference type="KEGG" id="aag:5579927"/>
<reference evidence="17" key="2">
    <citation type="journal article" date="2007" name="Science">
        <title>Genome sequence of Aedes aegypti, a major arbovirus vector.</title>
        <authorList>
            <person name="Nene V."/>
            <person name="Wortman J.R."/>
            <person name="Lawson D."/>
            <person name="Haas B."/>
            <person name="Kodira C."/>
            <person name="Tu Z.J."/>
            <person name="Loftus B."/>
            <person name="Xi Z."/>
            <person name="Megy K."/>
            <person name="Grabherr M."/>
            <person name="Ren Q."/>
            <person name="Zdobnov E.M."/>
            <person name="Lobo N.F."/>
            <person name="Campbell K.S."/>
            <person name="Brown S.E."/>
            <person name="Bonaldo M.F."/>
            <person name="Zhu J."/>
            <person name="Sinkins S.P."/>
            <person name="Hogenkamp D.G."/>
            <person name="Amedeo P."/>
            <person name="Arensburger P."/>
            <person name="Atkinson P.W."/>
            <person name="Bidwell S."/>
            <person name="Biedler J."/>
            <person name="Birney E."/>
            <person name="Bruggner R.V."/>
            <person name="Costas J."/>
            <person name="Coy M.R."/>
            <person name="Crabtree J."/>
            <person name="Crawford M."/>
            <person name="Debruyn B."/>
            <person name="Decaprio D."/>
            <person name="Eiglmeier K."/>
            <person name="Eisenstadt E."/>
            <person name="El-Dorry H."/>
            <person name="Gelbart W.M."/>
            <person name="Gomes S.L."/>
            <person name="Hammond M."/>
            <person name="Hannick L.I."/>
            <person name="Hogan J.R."/>
            <person name="Holmes M.H."/>
            <person name="Jaffe D."/>
            <person name="Johnston J.S."/>
            <person name="Kennedy R.C."/>
            <person name="Koo H."/>
            <person name="Kravitz S."/>
            <person name="Kriventseva E.V."/>
            <person name="Kulp D."/>
            <person name="Labutti K."/>
            <person name="Lee E."/>
            <person name="Li S."/>
            <person name="Lovin D.D."/>
            <person name="Mao C."/>
            <person name="Mauceli E."/>
            <person name="Menck C.F."/>
            <person name="Miller J.R."/>
            <person name="Montgomery P."/>
            <person name="Mori A."/>
            <person name="Nascimento A.L."/>
            <person name="Naveira H.F."/>
            <person name="Nusbaum C."/>
            <person name="O'leary S."/>
            <person name="Orvis J."/>
            <person name="Pertea M."/>
            <person name="Quesneville H."/>
            <person name="Reidenbach K.R."/>
            <person name="Rogers Y.H."/>
            <person name="Roth C.W."/>
            <person name="Schneider J.R."/>
            <person name="Schatz M."/>
            <person name="Shumway M."/>
            <person name="Stanke M."/>
            <person name="Stinson E.O."/>
            <person name="Tubio J.M."/>
            <person name="Vanzee J.P."/>
            <person name="Verjovski-Almeida S."/>
            <person name="Werner D."/>
            <person name="White O."/>
            <person name="Wyder S."/>
            <person name="Zeng Q."/>
            <person name="Zhao Q."/>
            <person name="Zhao Y."/>
            <person name="Hill C.A."/>
            <person name="Raikhel A.S."/>
            <person name="Soares M.B."/>
            <person name="Knudson D.L."/>
            <person name="Lee N.H."/>
            <person name="Galagan J."/>
            <person name="Salzberg S.L."/>
            <person name="Paulsen I.T."/>
            <person name="Dimopoulos G."/>
            <person name="Collins F.H."/>
            <person name="Birren B."/>
            <person name="Fraser-Liggett C.M."/>
            <person name="Severson D.W."/>
        </authorList>
    </citation>
    <scope>NUCLEOTIDE SEQUENCE [LARGE SCALE GENOMIC DNA]</scope>
    <source>
        <strain evidence="17">Liverpool</strain>
    </source>
</reference>
<evidence type="ECO:0000256" key="1">
    <source>
        <dbReference type="ARBA" id="ARBA00001971"/>
    </source>
</evidence>
<dbReference type="Gene3D" id="1.10.630.10">
    <property type="entry name" value="Cytochrome P450"/>
    <property type="match status" value="1"/>
</dbReference>
<comment type="similarity">
    <text evidence="5 15">Belongs to the cytochrome P450 family.</text>
</comment>
<dbReference type="GO" id="GO:0016705">
    <property type="term" value="F:oxidoreductase activity, acting on paired donors, with incorporation or reduction of molecular oxygen"/>
    <property type="evidence" value="ECO:0007669"/>
    <property type="project" value="InterPro"/>
</dbReference>
<evidence type="ECO:0000256" key="7">
    <source>
        <dbReference type="ARBA" id="ARBA00022723"/>
    </source>
</evidence>
<organism evidence="17 18">
    <name type="scientific">Aedes aegypti</name>
    <name type="common">Yellowfever mosquito</name>
    <name type="synonym">Culex aegypti</name>
    <dbReference type="NCBI Taxonomy" id="7159"/>
    <lineage>
        <taxon>Eukaryota</taxon>
        <taxon>Metazoa</taxon>
        <taxon>Ecdysozoa</taxon>
        <taxon>Arthropoda</taxon>
        <taxon>Hexapoda</taxon>
        <taxon>Insecta</taxon>
        <taxon>Pterygota</taxon>
        <taxon>Neoptera</taxon>
        <taxon>Endopterygota</taxon>
        <taxon>Diptera</taxon>
        <taxon>Nematocera</taxon>
        <taxon>Culicoidea</taxon>
        <taxon>Culicidae</taxon>
        <taxon>Culicinae</taxon>
        <taxon>Aedini</taxon>
        <taxon>Aedes</taxon>
        <taxon>Stegomyia</taxon>
    </lineage>
</organism>
<dbReference type="InterPro" id="IPR036396">
    <property type="entry name" value="Cyt_P450_sf"/>
</dbReference>
<proteinExistence type="inferred from homology"/>
<feature type="binding site" description="axial binding residue" evidence="14">
    <location>
        <position position="481"/>
    </location>
    <ligand>
        <name>heme</name>
        <dbReference type="ChEBI" id="CHEBI:30413"/>
    </ligand>
    <ligandPart>
        <name>Fe</name>
        <dbReference type="ChEBI" id="CHEBI:18248"/>
    </ligandPart>
</feature>
<evidence type="ECO:0000256" key="11">
    <source>
        <dbReference type="ARBA" id="ARBA00023004"/>
    </source>
</evidence>
<dbReference type="PRINTS" id="PR00463">
    <property type="entry name" value="EP450I"/>
</dbReference>
<evidence type="ECO:0000256" key="6">
    <source>
        <dbReference type="ARBA" id="ARBA00022617"/>
    </source>
</evidence>
<evidence type="ECO:0000256" key="2">
    <source>
        <dbReference type="ARBA" id="ARBA00003690"/>
    </source>
</evidence>
<dbReference type="EMBL" id="CH477406">
    <property type="protein sequence ID" value="EAT41567.1"/>
    <property type="molecule type" value="Genomic_DNA"/>
</dbReference>
<dbReference type="InterPro" id="IPR002401">
    <property type="entry name" value="Cyt_P450_E_grp-I"/>
</dbReference>
<evidence type="ECO:0000256" key="13">
    <source>
        <dbReference type="ARBA" id="ARBA00023136"/>
    </source>
</evidence>
<evidence type="ECO:0000256" key="12">
    <source>
        <dbReference type="ARBA" id="ARBA00023033"/>
    </source>
</evidence>
<dbReference type="CDD" id="cd11056">
    <property type="entry name" value="CYP6-like"/>
    <property type="match status" value="1"/>
</dbReference>
<dbReference type="GO" id="GO:0005506">
    <property type="term" value="F:iron ion binding"/>
    <property type="evidence" value="ECO:0007669"/>
    <property type="project" value="InterPro"/>
</dbReference>
<comment type="cofactor">
    <cofactor evidence="1 14">
        <name>heme</name>
        <dbReference type="ChEBI" id="CHEBI:30413"/>
    </cofactor>
</comment>
<keyword evidence="6 14" id="KW-0349">Heme</keyword>
<dbReference type="InterPro" id="IPR017972">
    <property type="entry name" value="Cyt_P450_CS"/>
</dbReference>
<keyword evidence="11 14" id="KW-0408">Iron</keyword>
<keyword evidence="16" id="KW-1133">Transmembrane helix</keyword>
<keyword evidence="10 15" id="KW-0560">Oxidoreductase</keyword>
<keyword evidence="8" id="KW-0256">Endoplasmic reticulum</keyword>
<dbReference type="AlphaFoldDB" id="A0A1S4FEM9"/>